<dbReference type="Gene3D" id="3.40.50.300">
    <property type="entry name" value="P-loop containing nucleotide triphosphate hydrolases"/>
    <property type="match status" value="2"/>
</dbReference>
<feature type="coiled-coil region" evidence="10">
    <location>
        <begin position="158"/>
        <end position="185"/>
    </location>
</feature>
<feature type="domain" description="RecF/RecN/SMC N-terminal" evidence="11">
    <location>
        <begin position="1"/>
        <end position="503"/>
    </location>
</feature>
<dbReference type="GO" id="GO:0006310">
    <property type="term" value="P:DNA recombination"/>
    <property type="evidence" value="ECO:0007669"/>
    <property type="project" value="InterPro"/>
</dbReference>
<evidence type="ECO:0000256" key="7">
    <source>
        <dbReference type="ARBA" id="ARBA00023204"/>
    </source>
</evidence>
<feature type="coiled-coil region" evidence="10">
    <location>
        <begin position="339"/>
        <end position="388"/>
    </location>
</feature>
<dbReference type="CDD" id="cd03241">
    <property type="entry name" value="ABC_RecN"/>
    <property type="match status" value="2"/>
</dbReference>
<dbReference type="Proteomes" id="UP000293952">
    <property type="component" value="Unassembled WGS sequence"/>
</dbReference>
<reference evidence="12 13" key="1">
    <citation type="submission" date="2019-02" db="EMBL/GenBank/DDBJ databases">
        <title>Genome sequence of the sea-ice species Brumimicrobium glaciale.</title>
        <authorList>
            <person name="Bowman J.P."/>
        </authorList>
    </citation>
    <scope>NUCLEOTIDE SEQUENCE [LARGE SCALE GENOMIC DNA]</scope>
    <source>
        <strain evidence="12 13">IC156</strain>
    </source>
</reference>
<dbReference type="InterPro" id="IPR003395">
    <property type="entry name" value="RecF/RecN/SMC_N"/>
</dbReference>
<keyword evidence="13" id="KW-1185">Reference proteome</keyword>
<evidence type="ECO:0000256" key="1">
    <source>
        <dbReference type="ARBA" id="ARBA00003618"/>
    </source>
</evidence>
<dbReference type="GO" id="GO:0005524">
    <property type="term" value="F:ATP binding"/>
    <property type="evidence" value="ECO:0007669"/>
    <property type="project" value="UniProtKB-KW"/>
</dbReference>
<comment type="caution">
    <text evidence="12">The sequence shown here is derived from an EMBL/GenBank/DDBJ whole genome shotgun (WGS) entry which is preliminary data.</text>
</comment>
<keyword evidence="5 9" id="KW-0227">DNA damage</keyword>
<dbReference type="Pfam" id="PF02463">
    <property type="entry name" value="SMC_N"/>
    <property type="match status" value="1"/>
</dbReference>
<keyword evidence="6" id="KW-0067">ATP-binding</keyword>
<evidence type="ECO:0000256" key="8">
    <source>
        <dbReference type="ARBA" id="ARBA00033408"/>
    </source>
</evidence>
<proteinExistence type="inferred from homology"/>
<keyword evidence="7 9" id="KW-0234">DNA repair</keyword>
<dbReference type="EMBL" id="SETE01000007">
    <property type="protein sequence ID" value="RYM32040.1"/>
    <property type="molecule type" value="Genomic_DNA"/>
</dbReference>
<name>A0A4Q4KH20_9FLAO</name>
<organism evidence="12 13">
    <name type="scientific">Brumimicrobium glaciale</name>
    <dbReference type="NCBI Taxonomy" id="200475"/>
    <lineage>
        <taxon>Bacteria</taxon>
        <taxon>Pseudomonadati</taxon>
        <taxon>Bacteroidota</taxon>
        <taxon>Flavobacteriia</taxon>
        <taxon>Flavobacteriales</taxon>
        <taxon>Crocinitomicaceae</taxon>
        <taxon>Brumimicrobium</taxon>
    </lineage>
</organism>
<accession>A0A4Q4KH20</accession>
<dbReference type="InterPro" id="IPR004604">
    <property type="entry name" value="DNA_recomb/repair_RecN"/>
</dbReference>
<dbReference type="PANTHER" id="PTHR11059">
    <property type="entry name" value="DNA REPAIR PROTEIN RECN"/>
    <property type="match status" value="1"/>
</dbReference>
<dbReference type="GO" id="GO:0043590">
    <property type="term" value="C:bacterial nucleoid"/>
    <property type="evidence" value="ECO:0007669"/>
    <property type="project" value="TreeGrafter"/>
</dbReference>
<evidence type="ECO:0000259" key="11">
    <source>
        <dbReference type="Pfam" id="PF02463"/>
    </source>
</evidence>
<comment type="similarity">
    <text evidence="2 9">Belongs to the RecN family.</text>
</comment>
<dbReference type="GO" id="GO:0009432">
    <property type="term" value="P:SOS response"/>
    <property type="evidence" value="ECO:0007669"/>
    <property type="project" value="TreeGrafter"/>
</dbReference>
<dbReference type="InterPro" id="IPR027417">
    <property type="entry name" value="P-loop_NTPase"/>
</dbReference>
<dbReference type="RefSeq" id="WP_130094728.1">
    <property type="nucleotide sequence ID" value="NZ_SETE01000007.1"/>
</dbReference>
<keyword evidence="4" id="KW-0547">Nucleotide-binding</keyword>
<evidence type="ECO:0000256" key="3">
    <source>
        <dbReference type="ARBA" id="ARBA00021315"/>
    </source>
</evidence>
<evidence type="ECO:0000256" key="6">
    <source>
        <dbReference type="ARBA" id="ARBA00022840"/>
    </source>
</evidence>
<dbReference type="AlphaFoldDB" id="A0A4Q4KH20"/>
<evidence type="ECO:0000313" key="13">
    <source>
        <dbReference type="Proteomes" id="UP000293952"/>
    </source>
</evidence>
<dbReference type="GO" id="GO:0006281">
    <property type="term" value="P:DNA repair"/>
    <property type="evidence" value="ECO:0007669"/>
    <property type="project" value="UniProtKB-KW"/>
</dbReference>
<evidence type="ECO:0000256" key="9">
    <source>
        <dbReference type="PIRNR" id="PIRNR003128"/>
    </source>
</evidence>
<dbReference type="PIRSF" id="PIRSF003128">
    <property type="entry name" value="RecN"/>
    <property type="match status" value="1"/>
</dbReference>
<dbReference type="NCBIfam" id="TIGR00634">
    <property type="entry name" value="recN"/>
    <property type="match status" value="1"/>
</dbReference>
<evidence type="ECO:0000256" key="10">
    <source>
        <dbReference type="SAM" id="Coils"/>
    </source>
</evidence>
<gene>
    <name evidence="12" type="primary">recN</name>
    <name evidence="12" type="ORF">ERX46_15240</name>
</gene>
<evidence type="ECO:0000313" key="12">
    <source>
        <dbReference type="EMBL" id="RYM32040.1"/>
    </source>
</evidence>
<evidence type="ECO:0000256" key="4">
    <source>
        <dbReference type="ARBA" id="ARBA00022741"/>
    </source>
</evidence>
<comment type="function">
    <text evidence="1 9">May be involved in recombinational repair of damaged DNA.</text>
</comment>
<evidence type="ECO:0000256" key="2">
    <source>
        <dbReference type="ARBA" id="ARBA00009441"/>
    </source>
</evidence>
<dbReference type="OrthoDB" id="9806954at2"/>
<protein>
    <recommendedName>
        <fullName evidence="3 9">DNA repair protein RecN</fullName>
    </recommendedName>
    <alternativeName>
        <fullName evidence="8 9">Recombination protein N</fullName>
    </alternativeName>
</protein>
<dbReference type="PANTHER" id="PTHR11059:SF0">
    <property type="entry name" value="DNA REPAIR PROTEIN RECN"/>
    <property type="match status" value="1"/>
</dbReference>
<dbReference type="SUPFAM" id="SSF52540">
    <property type="entry name" value="P-loop containing nucleoside triphosphate hydrolases"/>
    <property type="match status" value="1"/>
</dbReference>
<sequence>MLKRLSVKNFALIENAQLDLKSGFTVITGETGSGKSILLGALKLILGERADYSVIRDEEKKTIVEAVFNIDETLYADFFKLNDLDLESETIIRREIHAKGKSRAFINDTPVQLNVLKELTQGLIHIHSQHHTLALKDTAFQRSILDVIAENSATLNLLKSVYGSARTLKREIKKLEESKSRLELEHEFNSFQLEELTKLNLKDLDYETIEAEVERGEQFEEIKSAYQLIAHLVNDEEEGVINALSKITKNANISDPKVQALIVRIQSVKLELNDIAANAEDDLTDMTLEPETLNKYINKLDAYNSAMRKHNLNSQEELLALFISLSKEVEDSGQIDERIEEMNVELQQVNSKALKYADNLSVARKKVAKKLEKEVAELLNQLKLEGATIRFDFETVELGESGTDDISLYFAPNKGMTPQVIEKSASGGELSRLMLVIQYLLSQKQQLPTVIFDEIDTGVSGEVAQKIGEHLKKMGETMQLMAITHLPQVASKGTDHILVKKNDEKGITKTYLSRLDNEQRVEEIAKLMSGSKVNEAALMNAKNLMNE</sequence>
<keyword evidence="10" id="KW-0175">Coiled coil</keyword>
<evidence type="ECO:0000256" key="5">
    <source>
        <dbReference type="ARBA" id="ARBA00022763"/>
    </source>
</evidence>